<reference evidence="4" key="1">
    <citation type="submission" date="2012-12" db="EMBL/GenBank/DDBJ databases">
        <authorList>
            <person name="Hellsten U."/>
            <person name="Grimwood J."/>
            <person name="Chapman J.A."/>
            <person name="Shapiro H."/>
            <person name="Aerts A."/>
            <person name="Otillar R.P."/>
            <person name="Terry A.Y."/>
            <person name="Boore J.L."/>
            <person name="Simakov O."/>
            <person name="Marletaz F."/>
            <person name="Cho S.-J."/>
            <person name="Edsinger-Gonzales E."/>
            <person name="Havlak P."/>
            <person name="Kuo D.-H."/>
            <person name="Larsson T."/>
            <person name="Lv J."/>
            <person name="Arendt D."/>
            <person name="Savage R."/>
            <person name="Osoegawa K."/>
            <person name="de Jong P."/>
            <person name="Lindberg D.R."/>
            <person name="Seaver E.C."/>
            <person name="Weisblat D.A."/>
            <person name="Putnam N.H."/>
            <person name="Grigoriev I.V."/>
            <person name="Rokhsar D.S."/>
        </authorList>
    </citation>
    <scope>NUCLEOTIDE SEQUENCE</scope>
    <source>
        <strain evidence="4">I ESC-2004</strain>
    </source>
</reference>
<evidence type="ECO:0000313" key="3">
    <source>
        <dbReference type="EnsemblMetazoa" id="CapteP223751"/>
    </source>
</evidence>
<proteinExistence type="predicted"/>
<reference evidence="2 4" key="2">
    <citation type="journal article" date="2013" name="Nature">
        <title>Insights into bilaterian evolution from three spiralian genomes.</title>
        <authorList>
            <person name="Simakov O."/>
            <person name="Marletaz F."/>
            <person name="Cho S.J."/>
            <person name="Edsinger-Gonzales E."/>
            <person name="Havlak P."/>
            <person name="Hellsten U."/>
            <person name="Kuo D.H."/>
            <person name="Larsson T."/>
            <person name="Lv J."/>
            <person name="Arendt D."/>
            <person name="Savage R."/>
            <person name="Osoegawa K."/>
            <person name="de Jong P."/>
            <person name="Grimwood J."/>
            <person name="Chapman J.A."/>
            <person name="Shapiro H."/>
            <person name="Aerts A."/>
            <person name="Otillar R.P."/>
            <person name="Terry A.Y."/>
            <person name="Boore J.L."/>
            <person name="Grigoriev I.V."/>
            <person name="Lindberg D.R."/>
            <person name="Seaver E.C."/>
            <person name="Weisblat D.A."/>
            <person name="Putnam N.H."/>
            <person name="Rokhsar D.S."/>
        </authorList>
    </citation>
    <scope>NUCLEOTIDE SEQUENCE</scope>
    <source>
        <strain evidence="2 4">I ESC-2004</strain>
    </source>
</reference>
<dbReference type="EnsemblMetazoa" id="CapteT223751">
    <property type="protein sequence ID" value="CapteP223751"/>
    <property type="gene ID" value="CapteG223751"/>
</dbReference>
<reference evidence="3" key="3">
    <citation type="submission" date="2015-06" db="UniProtKB">
        <authorList>
            <consortium name="EnsemblMetazoa"/>
        </authorList>
    </citation>
    <scope>IDENTIFICATION</scope>
</reference>
<dbReference type="HOGENOM" id="CLU_029488_0_1_1"/>
<dbReference type="EMBL" id="KB311138">
    <property type="protein sequence ID" value="ELT89889.1"/>
    <property type="molecule type" value="Genomic_DNA"/>
</dbReference>
<dbReference type="InterPro" id="IPR035914">
    <property type="entry name" value="Sperma_CUB_dom_sf"/>
</dbReference>
<evidence type="ECO:0000313" key="4">
    <source>
        <dbReference type="Proteomes" id="UP000014760"/>
    </source>
</evidence>
<evidence type="ECO:0008006" key="5">
    <source>
        <dbReference type="Google" id="ProtNLM"/>
    </source>
</evidence>
<keyword evidence="1" id="KW-0472">Membrane</keyword>
<keyword evidence="4" id="KW-1185">Reference proteome</keyword>
<protein>
    <recommendedName>
        <fullName evidence="5">CUB domain-containing protein</fullName>
    </recommendedName>
</protein>
<dbReference type="PANTHER" id="PTHR46780">
    <property type="entry name" value="PROTEIN EVA-1"/>
    <property type="match status" value="1"/>
</dbReference>
<organism evidence="2">
    <name type="scientific">Capitella teleta</name>
    <name type="common">Polychaete worm</name>
    <dbReference type="NCBI Taxonomy" id="283909"/>
    <lineage>
        <taxon>Eukaryota</taxon>
        <taxon>Metazoa</taxon>
        <taxon>Spiralia</taxon>
        <taxon>Lophotrochozoa</taxon>
        <taxon>Annelida</taxon>
        <taxon>Polychaeta</taxon>
        <taxon>Sedentaria</taxon>
        <taxon>Scolecida</taxon>
        <taxon>Capitellidae</taxon>
        <taxon>Capitella</taxon>
    </lineage>
</organism>
<dbReference type="EMBL" id="AMQN01003198">
    <property type="status" value="NOT_ANNOTATED_CDS"/>
    <property type="molecule type" value="Genomic_DNA"/>
</dbReference>
<dbReference type="Gene3D" id="2.60.120.740">
    <property type="match status" value="1"/>
</dbReference>
<dbReference type="AlphaFoldDB" id="R7T889"/>
<dbReference type="Gene3D" id="2.60.120.290">
    <property type="entry name" value="Spermadhesin, CUB domain"/>
    <property type="match status" value="1"/>
</dbReference>
<dbReference type="Proteomes" id="UP000014760">
    <property type="component" value="Unassembled WGS sequence"/>
</dbReference>
<feature type="transmembrane region" description="Helical" evidence="1">
    <location>
        <begin position="319"/>
        <end position="345"/>
    </location>
</feature>
<gene>
    <name evidence="2" type="ORF">CAPTEDRAFT_223751</name>
</gene>
<keyword evidence="1" id="KW-0812">Transmembrane</keyword>
<evidence type="ECO:0000256" key="1">
    <source>
        <dbReference type="SAM" id="Phobius"/>
    </source>
</evidence>
<sequence length="525" mass="59461">MLSQFPFLERIQFQHHCLIETPIEICETESFKASCPQNKVVVMTTARYGRMRIGRCVKKSLGYVGCFADVLPQADRRCSGLQDCEIRMPDPEFDRTAPCLEELKTYFEASFQCREVMQPPKPCSLGGDRWIISGLDHGTISNTVTRDTNCGTEQLPLEIRAFPGQRINITLYDFNTPYKIHQSMQYDDVTHVRCDEFVTVLDNHSKSTRKLCPGTHRISHGYTSTNDSLLVFFKKIPSAQESKKFLLEFKVIGCRDIVPPEGMYFTRTAEDAEIGCRRTSEVWSLACVQGRWKGEVGNCSSTFLPEILHGDPQVKKLPYGVTVGIILSLALVIGMVVLILGIIFLKRLQKGACADEMEDGGTGAVEMKRVHDQELHVCSHNFNLIAANPLEENLTKLHEDPMKDNPSNDYAPIKFHTFKASMLKQEDCREGLLAHDHVCPNKTVYFHPQVQQQPPQANQQYAYHAATSPRLVAHRFKEGDTVVHTCGKDRETSLYDRARFCSRDMKETSSVTLSRKPSFSMNNSF</sequence>
<evidence type="ECO:0000313" key="2">
    <source>
        <dbReference type="EMBL" id="ELT89889.1"/>
    </source>
</evidence>
<keyword evidence="1" id="KW-1133">Transmembrane helix</keyword>
<dbReference type="CDD" id="cd22823">
    <property type="entry name" value="Gal_Rha_Lectin"/>
    <property type="match status" value="1"/>
</dbReference>
<dbReference type="OrthoDB" id="1100386at2759"/>
<name>R7T889_CAPTE</name>
<accession>R7T889</accession>
<dbReference type="InterPro" id="IPR043159">
    <property type="entry name" value="Lectin_gal-bd_sf"/>
</dbReference>